<dbReference type="AlphaFoldDB" id="A0A0C9T3S8"/>
<reference evidence="1 2" key="1">
    <citation type="submission" date="2014-06" db="EMBL/GenBank/DDBJ databases">
        <title>Evolutionary Origins and Diversification of the Mycorrhizal Mutualists.</title>
        <authorList>
            <consortium name="DOE Joint Genome Institute"/>
            <consortium name="Mycorrhizal Genomics Consortium"/>
            <person name="Kohler A."/>
            <person name="Kuo A."/>
            <person name="Nagy L.G."/>
            <person name="Floudas D."/>
            <person name="Copeland A."/>
            <person name="Barry K.W."/>
            <person name="Cichocki N."/>
            <person name="Veneault-Fourrey C."/>
            <person name="LaButti K."/>
            <person name="Lindquist E.A."/>
            <person name="Lipzen A."/>
            <person name="Lundell T."/>
            <person name="Morin E."/>
            <person name="Murat C."/>
            <person name="Riley R."/>
            <person name="Ohm R."/>
            <person name="Sun H."/>
            <person name="Tunlid A."/>
            <person name="Henrissat B."/>
            <person name="Grigoriev I.V."/>
            <person name="Hibbett D.S."/>
            <person name="Martin F."/>
        </authorList>
    </citation>
    <scope>NUCLEOTIDE SEQUENCE [LARGE SCALE GENOMIC DNA]</scope>
    <source>
        <strain evidence="1 2">FD-325 SS-3</strain>
    </source>
</reference>
<gene>
    <name evidence="1" type="ORF">PLICRDRAFT_181123</name>
</gene>
<sequence length="93" mass="10447">MRFITVNLHGVYSAAKHIRANGIGMAAIAEARVQAHYAASKHLQKAGVFHADVRNCGFHFSSETPSERRRGGHLTVDYRAPNKTFTEHVFRRD</sequence>
<evidence type="ECO:0000313" key="2">
    <source>
        <dbReference type="Proteomes" id="UP000053263"/>
    </source>
</evidence>
<dbReference type="EMBL" id="KN832730">
    <property type="protein sequence ID" value="KII82718.1"/>
    <property type="molecule type" value="Genomic_DNA"/>
</dbReference>
<proteinExistence type="predicted"/>
<dbReference type="HOGENOM" id="CLU_2400615_0_0_1"/>
<dbReference type="Proteomes" id="UP000053263">
    <property type="component" value="Unassembled WGS sequence"/>
</dbReference>
<evidence type="ECO:0000313" key="1">
    <source>
        <dbReference type="EMBL" id="KII82718.1"/>
    </source>
</evidence>
<name>A0A0C9T3S8_PLICR</name>
<accession>A0A0C9T3S8</accession>
<organism evidence="1 2">
    <name type="scientific">Plicaturopsis crispa FD-325 SS-3</name>
    <dbReference type="NCBI Taxonomy" id="944288"/>
    <lineage>
        <taxon>Eukaryota</taxon>
        <taxon>Fungi</taxon>
        <taxon>Dikarya</taxon>
        <taxon>Basidiomycota</taxon>
        <taxon>Agaricomycotina</taxon>
        <taxon>Agaricomycetes</taxon>
        <taxon>Agaricomycetidae</taxon>
        <taxon>Amylocorticiales</taxon>
        <taxon>Amylocorticiaceae</taxon>
        <taxon>Plicatura</taxon>
        <taxon>Plicaturopsis crispa</taxon>
    </lineage>
</organism>
<protein>
    <submittedName>
        <fullName evidence="1">Uncharacterized protein</fullName>
    </submittedName>
</protein>
<keyword evidence="2" id="KW-1185">Reference proteome</keyword>